<accession>A0A2J0QBP6</accession>
<dbReference type="AlphaFoldDB" id="A0A2J0QBP6"/>
<organism evidence="2 3">
    <name type="scientific">Candidatus Yanofskybacteria bacterium CG10_big_fil_rev_8_21_14_0_10_36_16</name>
    <dbReference type="NCBI Taxonomy" id="1975096"/>
    <lineage>
        <taxon>Bacteria</taxon>
        <taxon>Candidatus Yanofskyibacteriota</taxon>
    </lineage>
</organism>
<sequence length="190" mass="22443">MKFETFENTVGEYEKEVERIQLELEKYLNKDDAQKTTREIYDMVLDIDENLNELLSDPKVLENYYYDGYIFESKNKSVEIHNAPNGLVILKSLDGGILDKLREDKVVATKALFEWIKKYADRSKFLLTRWREDKTLRMFNPKEIKEIAKEAERSKVTSLSNEEQEFFKFYEEQLKGKNAENGEDGEDGIK</sequence>
<comment type="caution">
    <text evidence="2">The sequence shown here is derived from an EMBL/GenBank/DDBJ whole genome shotgun (WGS) entry which is preliminary data.</text>
</comment>
<evidence type="ECO:0000313" key="3">
    <source>
        <dbReference type="Proteomes" id="UP000228496"/>
    </source>
</evidence>
<reference evidence="2 3" key="1">
    <citation type="submission" date="2017-09" db="EMBL/GenBank/DDBJ databases">
        <title>Depth-based differentiation of microbial function through sediment-hosted aquifers and enrichment of novel symbionts in the deep terrestrial subsurface.</title>
        <authorList>
            <person name="Probst A.J."/>
            <person name="Ladd B."/>
            <person name="Jarett J.K."/>
            <person name="Geller-Mcgrath D.E."/>
            <person name="Sieber C.M."/>
            <person name="Emerson J.B."/>
            <person name="Anantharaman K."/>
            <person name="Thomas B.C."/>
            <person name="Malmstrom R."/>
            <person name="Stieglmeier M."/>
            <person name="Klingl A."/>
            <person name="Woyke T."/>
            <person name="Ryan C.M."/>
            <person name="Banfield J.F."/>
        </authorList>
    </citation>
    <scope>NUCLEOTIDE SEQUENCE [LARGE SCALE GENOMIC DNA]</scope>
    <source>
        <strain evidence="2">CG10_big_fil_rev_8_21_14_0_10_36_16</strain>
    </source>
</reference>
<feature type="coiled-coil region" evidence="1">
    <location>
        <begin position="3"/>
        <end position="30"/>
    </location>
</feature>
<evidence type="ECO:0000313" key="2">
    <source>
        <dbReference type="EMBL" id="PJE51292.1"/>
    </source>
</evidence>
<dbReference type="Proteomes" id="UP000228496">
    <property type="component" value="Unassembled WGS sequence"/>
</dbReference>
<name>A0A2J0QBP6_9BACT</name>
<dbReference type="EMBL" id="PCXQ01000003">
    <property type="protein sequence ID" value="PJE51292.1"/>
    <property type="molecule type" value="Genomic_DNA"/>
</dbReference>
<keyword evidence="1" id="KW-0175">Coiled coil</keyword>
<evidence type="ECO:0000256" key="1">
    <source>
        <dbReference type="SAM" id="Coils"/>
    </source>
</evidence>
<proteinExistence type="predicted"/>
<gene>
    <name evidence="2" type="ORF">COV29_00865</name>
</gene>
<protein>
    <submittedName>
        <fullName evidence="2">Uncharacterized protein</fullName>
    </submittedName>
</protein>